<organism evidence="3 4">
    <name type="scientific">Fictibacillus terranigra</name>
    <dbReference type="NCBI Taxonomy" id="3058424"/>
    <lineage>
        <taxon>Bacteria</taxon>
        <taxon>Bacillati</taxon>
        <taxon>Bacillota</taxon>
        <taxon>Bacilli</taxon>
        <taxon>Bacillales</taxon>
        <taxon>Fictibacillaceae</taxon>
        <taxon>Fictibacillus</taxon>
    </lineage>
</organism>
<dbReference type="InterPro" id="IPR047057">
    <property type="entry name" value="MerR_fam"/>
</dbReference>
<dbReference type="EMBL" id="JAUHLN010000004">
    <property type="protein sequence ID" value="MDN4075157.1"/>
    <property type="molecule type" value="Genomic_DNA"/>
</dbReference>
<dbReference type="InterPro" id="IPR009061">
    <property type="entry name" value="DNA-bd_dom_put_sf"/>
</dbReference>
<dbReference type="PRINTS" id="PR00040">
    <property type="entry name" value="HTHMERR"/>
</dbReference>
<protein>
    <submittedName>
        <fullName evidence="3">MerR family transcriptional regulator</fullName>
    </submittedName>
</protein>
<keyword evidence="4" id="KW-1185">Reference proteome</keyword>
<dbReference type="Pfam" id="PF13411">
    <property type="entry name" value="MerR_1"/>
    <property type="match status" value="1"/>
</dbReference>
<dbReference type="PANTHER" id="PTHR30204">
    <property type="entry name" value="REDOX-CYCLING DRUG-SENSING TRANSCRIPTIONAL ACTIVATOR SOXR"/>
    <property type="match status" value="1"/>
</dbReference>
<sequence length="158" mass="18224">MEGKYKIGELAAVAGLTVRTLRYYDQIDLLSPSAHSGSGHRLYDKNDFFRLQQILALKELEVSLEEIKSILNDNQYNPLDFAWLQITRIKKNINAQQKLLKALLNVAGHMEKEEKVSVKDFSMLLSMMNKHHEEFLTERKGSIERSLDRLGDFLTEKA</sequence>
<evidence type="ECO:0000259" key="2">
    <source>
        <dbReference type="PROSITE" id="PS50937"/>
    </source>
</evidence>
<evidence type="ECO:0000313" key="3">
    <source>
        <dbReference type="EMBL" id="MDN4075157.1"/>
    </source>
</evidence>
<dbReference type="SUPFAM" id="SSF46955">
    <property type="entry name" value="Putative DNA-binding domain"/>
    <property type="match status" value="1"/>
</dbReference>
<comment type="caution">
    <text evidence="3">The sequence shown here is derived from an EMBL/GenBank/DDBJ whole genome shotgun (WGS) entry which is preliminary data.</text>
</comment>
<gene>
    <name evidence="3" type="ORF">QYF49_19490</name>
</gene>
<dbReference type="RefSeq" id="WP_290401261.1">
    <property type="nucleotide sequence ID" value="NZ_JAUHLN010000004.1"/>
</dbReference>
<dbReference type="PROSITE" id="PS00552">
    <property type="entry name" value="HTH_MERR_1"/>
    <property type="match status" value="1"/>
</dbReference>
<accession>A0ABT8EBB9</accession>
<dbReference type="CDD" id="cd01106">
    <property type="entry name" value="HTH_TipAL-Mta"/>
    <property type="match status" value="1"/>
</dbReference>
<keyword evidence="1" id="KW-0238">DNA-binding</keyword>
<name>A0ABT8EBB9_9BACL</name>
<dbReference type="SMART" id="SM00422">
    <property type="entry name" value="HTH_MERR"/>
    <property type="match status" value="1"/>
</dbReference>
<feature type="domain" description="HTH merR-type" evidence="2">
    <location>
        <begin position="4"/>
        <end position="73"/>
    </location>
</feature>
<reference evidence="3" key="1">
    <citation type="submission" date="2023-06" db="EMBL/GenBank/DDBJ databases">
        <title>Draft Genome Sequences of Representative Paenibacillus Polymyxa, Bacillus cereus, Fictibacillus sp., and Brevibacillus agri Strains Isolated from Amazonian Dark Earth.</title>
        <authorList>
            <person name="Pellegrinetti T.A."/>
            <person name="Cunha I.C.M."/>
            <person name="Chaves M.G."/>
            <person name="Freitas A.S."/>
            <person name="Silva A.V.R."/>
            <person name="Tsai S.M."/>
            <person name="Mendes L.W."/>
        </authorList>
    </citation>
    <scope>NUCLEOTIDE SEQUENCE</scope>
    <source>
        <strain evidence="3">CENA-BCM004</strain>
    </source>
</reference>
<dbReference type="PANTHER" id="PTHR30204:SF96">
    <property type="entry name" value="CHROMOSOME-ANCHORING PROTEIN RACA"/>
    <property type="match status" value="1"/>
</dbReference>
<dbReference type="PROSITE" id="PS50937">
    <property type="entry name" value="HTH_MERR_2"/>
    <property type="match status" value="1"/>
</dbReference>
<dbReference type="Proteomes" id="UP001168694">
    <property type="component" value="Unassembled WGS sequence"/>
</dbReference>
<dbReference type="Gene3D" id="1.10.1660.10">
    <property type="match status" value="1"/>
</dbReference>
<evidence type="ECO:0000313" key="4">
    <source>
        <dbReference type="Proteomes" id="UP001168694"/>
    </source>
</evidence>
<evidence type="ECO:0000256" key="1">
    <source>
        <dbReference type="ARBA" id="ARBA00023125"/>
    </source>
</evidence>
<dbReference type="InterPro" id="IPR000551">
    <property type="entry name" value="MerR-type_HTH_dom"/>
</dbReference>
<proteinExistence type="predicted"/>